<dbReference type="InterPro" id="IPR007568">
    <property type="entry name" value="RTA1"/>
</dbReference>
<dbReference type="Proteomes" id="UP000717696">
    <property type="component" value="Unassembled WGS sequence"/>
</dbReference>
<keyword evidence="4 5" id="KW-0472">Membrane</keyword>
<evidence type="ECO:0000256" key="2">
    <source>
        <dbReference type="ARBA" id="ARBA00022692"/>
    </source>
</evidence>
<comment type="subcellular location">
    <subcellularLocation>
        <location evidence="1">Membrane</location>
        <topology evidence="1">Multi-pass membrane protein</topology>
    </subcellularLocation>
</comment>
<proteinExistence type="predicted"/>
<dbReference type="OrthoDB" id="3358017at2759"/>
<evidence type="ECO:0000313" key="7">
    <source>
        <dbReference type="Proteomes" id="UP000717696"/>
    </source>
</evidence>
<dbReference type="EMBL" id="JAGMUU010000014">
    <property type="protein sequence ID" value="KAH7139874.1"/>
    <property type="molecule type" value="Genomic_DNA"/>
</dbReference>
<protein>
    <submittedName>
        <fullName evidence="6">RTA1 like protein-domain-containing protein</fullName>
    </submittedName>
</protein>
<evidence type="ECO:0000313" key="6">
    <source>
        <dbReference type="EMBL" id="KAH7139874.1"/>
    </source>
</evidence>
<feature type="transmembrane region" description="Helical" evidence="5">
    <location>
        <begin position="47"/>
        <end position="66"/>
    </location>
</feature>
<feature type="transmembrane region" description="Helical" evidence="5">
    <location>
        <begin position="78"/>
        <end position="102"/>
    </location>
</feature>
<dbReference type="GO" id="GO:0016020">
    <property type="term" value="C:membrane"/>
    <property type="evidence" value="ECO:0007669"/>
    <property type="project" value="UniProtKB-SubCell"/>
</dbReference>
<feature type="transmembrane region" description="Helical" evidence="5">
    <location>
        <begin position="155"/>
        <end position="179"/>
    </location>
</feature>
<comment type="caution">
    <text evidence="6">The sequence shown here is derived from an EMBL/GenBank/DDBJ whole genome shotgun (WGS) entry which is preliminary data.</text>
</comment>
<evidence type="ECO:0000256" key="5">
    <source>
        <dbReference type="SAM" id="Phobius"/>
    </source>
</evidence>
<feature type="transmembrane region" description="Helical" evidence="5">
    <location>
        <begin position="20"/>
        <end position="40"/>
    </location>
</feature>
<dbReference type="Pfam" id="PF04479">
    <property type="entry name" value="RTA1"/>
    <property type="match status" value="1"/>
</dbReference>
<keyword evidence="7" id="KW-1185">Reference proteome</keyword>
<evidence type="ECO:0000256" key="1">
    <source>
        <dbReference type="ARBA" id="ARBA00004141"/>
    </source>
</evidence>
<feature type="transmembrane region" description="Helical" evidence="5">
    <location>
        <begin position="200"/>
        <end position="218"/>
    </location>
</feature>
<name>A0A9P9EMM8_9HYPO</name>
<reference evidence="6" key="1">
    <citation type="journal article" date="2021" name="Nat. Commun.">
        <title>Genetic determinants of endophytism in the Arabidopsis root mycobiome.</title>
        <authorList>
            <person name="Mesny F."/>
            <person name="Miyauchi S."/>
            <person name="Thiergart T."/>
            <person name="Pickel B."/>
            <person name="Atanasova L."/>
            <person name="Karlsson M."/>
            <person name="Huettel B."/>
            <person name="Barry K.W."/>
            <person name="Haridas S."/>
            <person name="Chen C."/>
            <person name="Bauer D."/>
            <person name="Andreopoulos W."/>
            <person name="Pangilinan J."/>
            <person name="LaButti K."/>
            <person name="Riley R."/>
            <person name="Lipzen A."/>
            <person name="Clum A."/>
            <person name="Drula E."/>
            <person name="Henrissat B."/>
            <person name="Kohler A."/>
            <person name="Grigoriev I.V."/>
            <person name="Martin F.M."/>
            <person name="Hacquard S."/>
        </authorList>
    </citation>
    <scope>NUCLEOTIDE SEQUENCE</scope>
    <source>
        <strain evidence="6">MPI-CAGE-AT-0021</strain>
    </source>
</reference>
<feature type="transmembrane region" description="Helical" evidence="5">
    <location>
        <begin position="238"/>
        <end position="257"/>
    </location>
</feature>
<organism evidence="6 7">
    <name type="scientific">Dactylonectria estremocensis</name>
    <dbReference type="NCBI Taxonomy" id="1079267"/>
    <lineage>
        <taxon>Eukaryota</taxon>
        <taxon>Fungi</taxon>
        <taxon>Dikarya</taxon>
        <taxon>Ascomycota</taxon>
        <taxon>Pezizomycotina</taxon>
        <taxon>Sordariomycetes</taxon>
        <taxon>Hypocreomycetidae</taxon>
        <taxon>Hypocreales</taxon>
        <taxon>Nectriaceae</taxon>
        <taxon>Dactylonectria</taxon>
    </lineage>
</organism>
<dbReference type="PANTHER" id="PTHR31465">
    <property type="entry name" value="PROTEIN RTA1-RELATED"/>
    <property type="match status" value="1"/>
</dbReference>
<evidence type="ECO:0000256" key="3">
    <source>
        <dbReference type="ARBA" id="ARBA00022989"/>
    </source>
</evidence>
<dbReference type="PANTHER" id="PTHR31465:SF27">
    <property type="entry name" value="DOMAIN PROTEIN, PUTATIVE (AFU_ORTHOLOGUE AFUA_3G01030)-RELATED"/>
    <property type="match status" value="1"/>
</dbReference>
<accession>A0A9P9EMM8</accession>
<dbReference type="AlphaFoldDB" id="A0A9P9EMM8"/>
<keyword evidence="3 5" id="KW-1133">Transmembrane helix</keyword>
<gene>
    <name evidence="6" type="ORF">B0J13DRAFT_478199</name>
</gene>
<evidence type="ECO:0000256" key="4">
    <source>
        <dbReference type="ARBA" id="ARBA00023136"/>
    </source>
</evidence>
<sequence>MAELKPVDGSDVYLWKYLPSIPAASVFLILFTLITAAHTWRMVKTRAWFTSVFALGGLFQIIGYAIRILSHYYTNEIALYVIQISFILLAPVFYAASIYMVLGRLVLSVHGERCSIIRPTRMTKIFVAGDILSLTLQGNAAGLTAKAKTQKIGEAIIVSGLFVQLVVFGFFVVVAMIFHKRMGRQVAKQPEFTTNVPWRQGLNMLYACSALIMVRSIFRVVEYLMGVDGYLLINEWPMYAFDSVLMFAVQIIFFIWFPDKFSKDDGHDFEEAELMVR</sequence>
<feature type="transmembrane region" description="Helical" evidence="5">
    <location>
        <begin position="123"/>
        <end position="143"/>
    </location>
</feature>
<keyword evidence="2 5" id="KW-0812">Transmembrane</keyword>